<dbReference type="OrthoDB" id="9815205at2"/>
<feature type="domain" description="Thioredoxin" evidence="1">
    <location>
        <begin position="49"/>
        <end position="186"/>
    </location>
</feature>
<dbReference type="RefSeq" id="WP_104811879.1">
    <property type="nucleotide sequence ID" value="NZ_MQUB01000001.1"/>
</dbReference>
<dbReference type="AlphaFoldDB" id="A0A2S7KMY1"/>
<dbReference type="InterPro" id="IPR036249">
    <property type="entry name" value="Thioredoxin-like_sf"/>
</dbReference>
<proteinExistence type="predicted"/>
<accession>A0A2S7KMY1</accession>
<organism evidence="2 3">
    <name type="scientific">Aureitalea marina</name>
    <dbReference type="NCBI Taxonomy" id="930804"/>
    <lineage>
        <taxon>Bacteria</taxon>
        <taxon>Pseudomonadati</taxon>
        <taxon>Bacteroidota</taxon>
        <taxon>Flavobacteriia</taxon>
        <taxon>Flavobacteriales</taxon>
        <taxon>Flavobacteriaceae</taxon>
        <taxon>Aureitalea</taxon>
    </lineage>
</organism>
<dbReference type="PANTHER" id="PTHR42852">
    <property type="entry name" value="THIOL:DISULFIDE INTERCHANGE PROTEIN DSBE"/>
    <property type="match status" value="1"/>
</dbReference>
<evidence type="ECO:0000313" key="3">
    <source>
        <dbReference type="Proteomes" id="UP000239800"/>
    </source>
</evidence>
<reference evidence="2 3" key="1">
    <citation type="submission" date="2016-11" db="EMBL/GenBank/DDBJ databases">
        <title>Trade-off between light-utilization and light-protection in marine flavobacteria.</title>
        <authorList>
            <person name="Kumagai Y."/>
        </authorList>
    </citation>
    <scope>NUCLEOTIDE SEQUENCE [LARGE SCALE GENOMIC DNA]</scope>
    <source>
        <strain evidence="2 3">NBRC 107741</strain>
    </source>
</reference>
<dbReference type="GO" id="GO:0016491">
    <property type="term" value="F:oxidoreductase activity"/>
    <property type="evidence" value="ECO:0007669"/>
    <property type="project" value="InterPro"/>
</dbReference>
<evidence type="ECO:0000313" key="2">
    <source>
        <dbReference type="EMBL" id="PQB03958.1"/>
    </source>
</evidence>
<dbReference type="InterPro" id="IPR013766">
    <property type="entry name" value="Thioredoxin_domain"/>
</dbReference>
<dbReference type="Proteomes" id="UP000239800">
    <property type="component" value="Unassembled WGS sequence"/>
</dbReference>
<dbReference type="PANTHER" id="PTHR42852:SF17">
    <property type="entry name" value="THIOREDOXIN-LIKE PROTEIN HI_1115"/>
    <property type="match status" value="1"/>
</dbReference>
<evidence type="ECO:0000259" key="1">
    <source>
        <dbReference type="PROSITE" id="PS51352"/>
    </source>
</evidence>
<dbReference type="EMBL" id="MQUB01000001">
    <property type="protein sequence ID" value="PQB03958.1"/>
    <property type="molecule type" value="Genomic_DNA"/>
</dbReference>
<gene>
    <name evidence="2" type="ORF">BST85_02820</name>
</gene>
<dbReference type="Pfam" id="PF00578">
    <property type="entry name" value="AhpC-TSA"/>
    <property type="match status" value="1"/>
</dbReference>
<dbReference type="PROSITE" id="PS51352">
    <property type="entry name" value="THIOREDOXIN_2"/>
    <property type="match status" value="1"/>
</dbReference>
<keyword evidence="3" id="KW-1185">Reference proteome</keyword>
<comment type="caution">
    <text evidence="2">The sequence shown here is derived from an EMBL/GenBank/DDBJ whole genome shotgun (WGS) entry which is preliminary data.</text>
</comment>
<dbReference type="SUPFAM" id="SSF52833">
    <property type="entry name" value="Thioredoxin-like"/>
    <property type="match status" value="1"/>
</dbReference>
<dbReference type="CDD" id="cd02966">
    <property type="entry name" value="TlpA_like_family"/>
    <property type="match status" value="1"/>
</dbReference>
<dbReference type="InterPro" id="IPR050553">
    <property type="entry name" value="Thioredoxin_ResA/DsbE_sf"/>
</dbReference>
<protein>
    <submittedName>
        <fullName evidence="2">Thiol-disulfide oxidoreductase</fullName>
    </submittedName>
</protein>
<dbReference type="Gene3D" id="3.40.30.10">
    <property type="entry name" value="Glutaredoxin"/>
    <property type="match status" value="1"/>
</dbReference>
<dbReference type="InterPro" id="IPR000866">
    <property type="entry name" value="AhpC/TSA"/>
</dbReference>
<sequence>MVKFLKKNYGNILILAFLALLIFPQTGTPIKVFFNRLISFSPSILSEEDRTRLEDYNWVLRDMEGNLVNLDRSRERVVIINFWGTWCPPCIAEMPSLQELYNDYGTQVDFYLVSAEDLSLIDRFMESREFEMPAFQLRSVPPDNLSYKSLPTTYLLDKQGQIVIRKTGAANWNSKSTRELLDQLLMD</sequence>
<name>A0A2S7KMY1_9FLAO</name>
<dbReference type="GO" id="GO:0016209">
    <property type="term" value="F:antioxidant activity"/>
    <property type="evidence" value="ECO:0007669"/>
    <property type="project" value="InterPro"/>
</dbReference>